<evidence type="ECO:0000256" key="1">
    <source>
        <dbReference type="SAM" id="MobiDB-lite"/>
    </source>
</evidence>
<dbReference type="AlphaFoldDB" id="A0AA38P1K2"/>
<accession>A0AA38P1K2</accession>
<reference evidence="2" key="1">
    <citation type="submission" date="2022-08" db="EMBL/GenBank/DDBJ databases">
        <authorList>
            <consortium name="DOE Joint Genome Institute"/>
            <person name="Min B."/>
            <person name="Riley R."/>
            <person name="Sierra-Patev S."/>
            <person name="Naranjo-Ortiz M."/>
            <person name="Looney B."/>
            <person name="Konkel Z."/>
            <person name="Slot J.C."/>
            <person name="Sakamoto Y."/>
            <person name="Steenwyk J.L."/>
            <person name="Rokas A."/>
            <person name="Carro J."/>
            <person name="Camarero S."/>
            <person name="Ferreira P."/>
            <person name="Molpeceres G."/>
            <person name="Ruiz-Duenas F.J."/>
            <person name="Serrano A."/>
            <person name="Henrissat B."/>
            <person name="Drula E."/>
            <person name="Hughes K.W."/>
            <person name="Mata J.L."/>
            <person name="Ishikawa N.K."/>
            <person name="Vargas-Isla R."/>
            <person name="Ushijima S."/>
            <person name="Smith C.A."/>
            <person name="Ahrendt S."/>
            <person name="Andreopoulos W."/>
            <person name="He G."/>
            <person name="Labutti K."/>
            <person name="Lipzen A."/>
            <person name="Ng V."/>
            <person name="Sandor L."/>
            <person name="Barry K."/>
            <person name="Martinez A.T."/>
            <person name="Xiao Y."/>
            <person name="Gibbons J.G."/>
            <person name="Terashima K."/>
            <person name="Hibbett D.S."/>
            <person name="Grigoriev I.V."/>
        </authorList>
    </citation>
    <scope>NUCLEOTIDE SEQUENCE</scope>
    <source>
        <strain evidence="2">TFB9207</strain>
    </source>
</reference>
<protein>
    <submittedName>
        <fullName evidence="2">Uncharacterized protein</fullName>
    </submittedName>
</protein>
<name>A0AA38P1K2_9AGAR</name>
<feature type="compositionally biased region" description="Basic and acidic residues" evidence="1">
    <location>
        <begin position="88"/>
        <end position="104"/>
    </location>
</feature>
<gene>
    <name evidence="2" type="ORF">F5878DRAFT_645087</name>
</gene>
<evidence type="ECO:0000313" key="2">
    <source>
        <dbReference type="EMBL" id="KAJ3834490.1"/>
    </source>
</evidence>
<comment type="caution">
    <text evidence="2">The sequence shown here is derived from an EMBL/GenBank/DDBJ whole genome shotgun (WGS) entry which is preliminary data.</text>
</comment>
<feature type="region of interest" description="Disordered" evidence="1">
    <location>
        <begin position="58"/>
        <end position="107"/>
    </location>
</feature>
<dbReference type="EMBL" id="MU806525">
    <property type="protein sequence ID" value="KAJ3834490.1"/>
    <property type="molecule type" value="Genomic_DNA"/>
</dbReference>
<dbReference type="Proteomes" id="UP001163846">
    <property type="component" value="Unassembled WGS sequence"/>
</dbReference>
<keyword evidence="3" id="KW-1185">Reference proteome</keyword>
<evidence type="ECO:0000313" key="3">
    <source>
        <dbReference type="Proteomes" id="UP001163846"/>
    </source>
</evidence>
<organism evidence="2 3">
    <name type="scientific">Lentinula raphanica</name>
    <dbReference type="NCBI Taxonomy" id="153919"/>
    <lineage>
        <taxon>Eukaryota</taxon>
        <taxon>Fungi</taxon>
        <taxon>Dikarya</taxon>
        <taxon>Basidiomycota</taxon>
        <taxon>Agaricomycotina</taxon>
        <taxon>Agaricomycetes</taxon>
        <taxon>Agaricomycetidae</taxon>
        <taxon>Agaricales</taxon>
        <taxon>Marasmiineae</taxon>
        <taxon>Omphalotaceae</taxon>
        <taxon>Lentinula</taxon>
    </lineage>
</organism>
<sequence length="200" mass="22143">MTYLFLLSDKRFRSDSGWRLRRPARAPSKMVFFREWRNFENGCISPAPNRYNQALSSLIPEHPKTPPAQDYGLNGRTAPGGDDEEEEKDKSQNGEVKNKTHGAESEFGIRGGEKTLLKLAIENGMCTLRNGFDLTGKDEGIQAGCQVEKSPFRSETSSFPARATKKAGVLTISIESQTLIVAYGARDVYDGVLNALLEIP</sequence>
<proteinExistence type="predicted"/>